<feature type="active site" evidence="1">
    <location>
        <position position="36"/>
    </location>
</feature>
<sequence length="110" mass="13033">MKQWVDNTNFRLELAKTQKEMITVICESHIEFERIHPFADGNGRIDRLMMTYLLLKNNLPPLIIKGKEKVVYTRFLANQDIKEFSGFAEEKVTKEKERIKAFENRQSNDL</sequence>
<dbReference type="Proteomes" id="UP000321558">
    <property type="component" value="Unassembled WGS sequence"/>
</dbReference>
<feature type="binding site" evidence="2">
    <location>
        <begin position="40"/>
        <end position="47"/>
    </location>
    <ligand>
        <name>ATP</name>
        <dbReference type="ChEBI" id="CHEBI:30616"/>
    </ligand>
</feature>
<evidence type="ECO:0000313" key="4">
    <source>
        <dbReference type="EMBL" id="GEN88303.1"/>
    </source>
</evidence>
<evidence type="ECO:0000259" key="3">
    <source>
        <dbReference type="PROSITE" id="PS51459"/>
    </source>
</evidence>
<comment type="caution">
    <text evidence="4">The sequence shown here is derived from an EMBL/GenBank/DDBJ whole genome shotgun (WGS) entry which is preliminary data.</text>
</comment>
<gene>
    <name evidence="4" type="ORF">OSO01_30420</name>
</gene>
<keyword evidence="2" id="KW-0067">ATP-binding</keyword>
<dbReference type="Pfam" id="PF02661">
    <property type="entry name" value="Fic"/>
    <property type="match status" value="1"/>
</dbReference>
<dbReference type="SUPFAM" id="SSF140931">
    <property type="entry name" value="Fic-like"/>
    <property type="match status" value="1"/>
</dbReference>
<evidence type="ECO:0000256" key="2">
    <source>
        <dbReference type="PIRSR" id="PIRSR640198-2"/>
    </source>
</evidence>
<protein>
    <recommendedName>
        <fullName evidence="3">Fido domain-containing protein</fullName>
    </recommendedName>
</protein>
<dbReference type="PANTHER" id="PTHR13504:SF38">
    <property type="entry name" value="FIDO DOMAIN-CONTAINING PROTEIN"/>
    <property type="match status" value="1"/>
</dbReference>
<dbReference type="PANTHER" id="PTHR13504">
    <property type="entry name" value="FIDO DOMAIN-CONTAINING PROTEIN DDB_G0283145"/>
    <property type="match status" value="1"/>
</dbReference>
<dbReference type="InterPro" id="IPR040198">
    <property type="entry name" value="Fido_containing"/>
</dbReference>
<evidence type="ECO:0000256" key="1">
    <source>
        <dbReference type="PIRSR" id="PIRSR640198-1"/>
    </source>
</evidence>
<dbReference type="PROSITE" id="PS51459">
    <property type="entry name" value="FIDO"/>
    <property type="match status" value="1"/>
</dbReference>
<keyword evidence="2" id="KW-0547">Nucleotide-binding</keyword>
<dbReference type="InterPro" id="IPR036597">
    <property type="entry name" value="Fido-like_dom_sf"/>
</dbReference>
<dbReference type="InterPro" id="IPR003812">
    <property type="entry name" value="Fido"/>
</dbReference>
<organism evidence="4 5">
    <name type="scientific">Oceanobacillus sojae</name>
    <dbReference type="NCBI Taxonomy" id="582851"/>
    <lineage>
        <taxon>Bacteria</taxon>
        <taxon>Bacillati</taxon>
        <taxon>Bacillota</taxon>
        <taxon>Bacilli</taxon>
        <taxon>Bacillales</taxon>
        <taxon>Bacillaceae</taxon>
        <taxon>Oceanobacillus</taxon>
    </lineage>
</organism>
<feature type="domain" description="Fido" evidence="3">
    <location>
        <begin position="1"/>
        <end position="90"/>
    </location>
</feature>
<name>A0A511ZLG5_9BACI</name>
<feature type="binding site" evidence="2">
    <location>
        <position position="78"/>
    </location>
    <ligand>
        <name>ATP</name>
        <dbReference type="ChEBI" id="CHEBI:30616"/>
    </ligand>
</feature>
<keyword evidence="5" id="KW-1185">Reference proteome</keyword>
<accession>A0A511ZLG5</accession>
<dbReference type="EMBL" id="BJYM01000012">
    <property type="protein sequence ID" value="GEN88303.1"/>
    <property type="molecule type" value="Genomic_DNA"/>
</dbReference>
<dbReference type="GO" id="GO:0005524">
    <property type="term" value="F:ATP binding"/>
    <property type="evidence" value="ECO:0007669"/>
    <property type="project" value="UniProtKB-KW"/>
</dbReference>
<reference evidence="4 5" key="1">
    <citation type="submission" date="2019-07" db="EMBL/GenBank/DDBJ databases">
        <title>Whole genome shotgun sequence of Oceanobacillus sojae NBRC 105379.</title>
        <authorList>
            <person name="Hosoyama A."/>
            <person name="Uohara A."/>
            <person name="Ohji S."/>
            <person name="Ichikawa N."/>
        </authorList>
    </citation>
    <scope>NUCLEOTIDE SEQUENCE [LARGE SCALE GENOMIC DNA]</scope>
    <source>
        <strain evidence="4 5">NBRC 105379</strain>
    </source>
</reference>
<dbReference type="Gene3D" id="1.10.3290.10">
    <property type="entry name" value="Fido-like domain"/>
    <property type="match status" value="1"/>
</dbReference>
<dbReference type="AlphaFoldDB" id="A0A511ZLG5"/>
<dbReference type="RefSeq" id="WP_371863304.1">
    <property type="nucleotide sequence ID" value="NZ_BJYM01000012.1"/>
</dbReference>
<proteinExistence type="predicted"/>
<evidence type="ECO:0000313" key="5">
    <source>
        <dbReference type="Proteomes" id="UP000321558"/>
    </source>
</evidence>